<dbReference type="EMBL" id="JAZHOF010000001">
    <property type="protein sequence ID" value="MEJ8570393.1"/>
    <property type="molecule type" value="Genomic_DNA"/>
</dbReference>
<dbReference type="InterPro" id="IPR036388">
    <property type="entry name" value="WH-like_DNA-bd_sf"/>
</dbReference>
<dbReference type="Pfam" id="PF03466">
    <property type="entry name" value="LysR_substrate"/>
    <property type="match status" value="1"/>
</dbReference>
<dbReference type="Pfam" id="PF00126">
    <property type="entry name" value="HTH_1"/>
    <property type="match status" value="1"/>
</dbReference>
<keyword evidence="4" id="KW-0804">Transcription</keyword>
<evidence type="ECO:0000256" key="1">
    <source>
        <dbReference type="ARBA" id="ARBA00009437"/>
    </source>
</evidence>
<evidence type="ECO:0000313" key="6">
    <source>
        <dbReference type="EMBL" id="MEJ8570393.1"/>
    </source>
</evidence>
<dbReference type="CDD" id="cd08414">
    <property type="entry name" value="PBP2_LTTR_aromatics_like"/>
    <property type="match status" value="1"/>
</dbReference>
<reference evidence="6 7" key="1">
    <citation type="submission" date="2024-02" db="EMBL/GenBank/DDBJ databases">
        <title>Genome analysis and characterization of Microbaculum marinisediminis sp. nov., isolated from marine sediment.</title>
        <authorList>
            <person name="Du Z.-J."/>
            <person name="Ye Y.-Q."/>
            <person name="Zhang Z.-R."/>
            <person name="Yuan S.-M."/>
            <person name="Zhang X.-Y."/>
        </authorList>
    </citation>
    <scope>NUCLEOTIDE SEQUENCE [LARGE SCALE GENOMIC DNA]</scope>
    <source>
        <strain evidence="6 7">SDUM1044001</strain>
    </source>
</reference>
<dbReference type="PRINTS" id="PR00039">
    <property type="entry name" value="HTHLYSR"/>
</dbReference>
<feature type="domain" description="HTH lysR-type" evidence="5">
    <location>
        <begin position="1"/>
        <end position="57"/>
    </location>
</feature>
<dbReference type="PANTHER" id="PTHR30346">
    <property type="entry name" value="TRANSCRIPTIONAL DUAL REGULATOR HCAR-RELATED"/>
    <property type="match status" value="1"/>
</dbReference>
<evidence type="ECO:0000256" key="4">
    <source>
        <dbReference type="ARBA" id="ARBA00023163"/>
    </source>
</evidence>
<dbReference type="RefSeq" id="WP_340328122.1">
    <property type="nucleotide sequence ID" value="NZ_JAZHOF010000001.1"/>
</dbReference>
<protein>
    <submittedName>
        <fullName evidence="6">LysR family transcriptional regulator</fullName>
    </submittedName>
</protein>
<dbReference type="Proteomes" id="UP001378188">
    <property type="component" value="Unassembled WGS sequence"/>
</dbReference>
<evidence type="ECO:0000259" key="5">
    <source>
        <dbReference type="PROSITE" id="PS50931"/>
    </source>
</evidence>
<gene>
    <name evidence="6" type="ORF">V3328_02845</name>
</gene>
<dbReference type="AlphaFoldDB" id="A0AAW9RQM6"/>
<dbReference type="Gene3D" id="1.10.10.10">
    <property type="entry name" value="Winged helix-like DNA-binding domain superfamily/Winged helix DNA-binding domain"/>
    <property type="match status" value="1"/>
</dbReference>
<dbReference type="GO" id="GO:0032993">
    <property type="term" value="C:protein-DNA complex"/>
    <property type="evidence" value="ECO:0007669"/>
    <property type="project" value="TreeGrafter"/>
</dbReference>
<dbReference type="PANTHER" id="PTHR30346:SF0">
    <property type="entry name" value="HCA OPERON TRANSCRIPTIONAL ACTIVATOR HCAR"/>
    <property type="match status" value="1"/>
</dbReference>
<keyword evidence="7" id="KW-1185">Reference proteome</keyword>
<keyword evidence="2" id="KW-0805">Transcription regulation</keyword>
<dbReference type="SUPFAM" id="SSF53850">
    <property type="entry name" value="Periplasmic binding protein-like II"/>
    <property type="match status" value="1"/>
</dbReference>
<dbReference type="GO" id="GO:0003677">
    <property type="term" value="F:DNA binding"/>
    <property type="evidence" value="ECO:0007669"/>
    <property type="project" value="UniProtKB-KW"/>
</dbReference>
<organism evidence="6 7">
    <name type="scientific">Microbaculum marinum</name>
    <dbReference type="NCBI Taxonomy" id="1764581"/>
    <lineage>
        <taxon>Bacteria</taxon>
        <taxon>Pseudomonadati</taxon>
        <taxon>Pseudomonadota</taxon>
        <taxon>Alphaproteobacteria</taxon>
        <taxon>Hyphomicrobiales</taxon>
        <taxon>Tepidamorphaceae</taxon>
        <taxon>Microbaculum</taxon>
    </lineage>
</organism>
<dbReference type="FunFam" id="1.10.10.10:FF:000001">
    <property type="entry name" value="LysR family transcriptional regulator"/>
    <property type="match status" value="1"/>
</dbReference>
<dbReference type="InterPro" id="IPR000847">
    <property type="entry name" value="LysR_HTH_N"/>
</dbReference>
<evidence type="ECO:0000256" key="3">
    <source>
        <dbReference type="ARBA" id="ARBA00023125"/>
    </source>
</evidence>
<dbReference type="SUPFAM" id="SSF46785">
    <property type="entry name" value="Winged helix' DNA-binding domain"/>
    <property type="match status" value="1"/>
</dbReference>
<comment type="similarity">
    <text evidence="1">Belongs to the LysR transcriptional regulatory family.</text>
</comment>
<dbReference type="InterPro" id="IPR036390">
    <property type="entry name" value="WH_DNA-bd_sf"/>
</dbReference>
<evidence type="ECO:0000256" key="2">
    <source>
        <dbReference type="ARBA" id="ARBA00023015"/>
    </source>
</evidence>
<dbReference type="Gene3D" id="3.40.190.10">
    <property type="entry name" value="Periplasmic binding protein-like II"/>
    <property type="match status" value="2"/>
</dbReference>
<comment type="caution">
    <text evidence="6">The sequence shown here is derived from an EMBL/GenBank/DDBJ whole genome shotgun (WGS) entry which is preliminary data.</text>
</comment>
<sequence>MVRALKYFITTAELGSFRQAALVLRRKQSTVSRGIRRLEDDLGVSLFERGPNGVRLTDAGNSFLAQVLPAFEQLQEATKGAAAAGRGELGIVRIGTLTSLIGGFLHELIRQYTVSNAGVAIDLINGSRQELLAGVRARRLDIAFVTWLGEVHDCDVVHLWRERIYVAMPKNHRLAAFAEIDWPDLAGERFIVGRSPPGPEVRDFIVQRTFGRAPSVTIEFRAGSTQDLVRLVALGQGITLVSEAWEKVELPGLVLCPLCDEADILPFYAVWLPQNDNPALRRFLSVAHVLAGRVRRGSSDWASPRAAFGGRFSQSR</sequence>
<dbReference type="PROSITE" id="PS50931">
    <property type="entry name" value="HTH_LYSR"/>
    <property type="match status" value="1"/>
</dbReference>
<keyword evidence="3" id="KW-0238">DNA-binding</keyword>
<dbReference type="GO" id="GO:0003700">
    <property type="term" value="F:DNA-binding transcription factor activity"/>
    <property type="evidence" value="ECO:0007669"/>
    <property type="project" value="InterPro"/>
</dbReference>
<accession>A0AAW9RQM6</accession>
<name>A0AAW9RQM6_9HYPH</name>
<evidence type="ECO:0000313" key="7">
    <source>
        <dbReference type="Proteomes" id="UP001378188"/>
    </source>
</evidence>
<proteinExistence type="inferred from homology"/>
<dbReference type="InterPro" id="IPR005119">
    <property type="entry name" value="LysR_subst-bd"/>
</dbReference>